<evidence type="ECO:0000313" key="1">
    <source>
        <dbReference type="EMBL" id="AKS41250.1"/>
    </source>
</evidence>
<dbReference type="InterPro" id="IPR051207">
    <property type="entry name" value="ComplexI_NDUFA9_subunit"/>
</dbReference>
<dbReference type="GO" id="GO:0008667">
    <property type="term" value="F:2,3-dihydro-2,3-dihydroxybenzoate dehydrogenase activity"/>
    <property type="evidence" value="ECO:0007669"/>
    <property type="project" value="InterPro"/>
</dbReference>
<name>A0A0K0XUA9_9GAMM</name>
<dbReference type="InterPro" id="IPR036291">
    <property type="entry name" value="NAD(P)-bd_dom_sf"/>
</dbReference>
<proteinExistence type="predicted"/>
<evidence type="ECO:0000313" key="2">
    <source>
        <dbReference type="Proteomes" id="UP000066624"/>
    </source>
</evidence>
<dbReference type="SUPFAM" id="SSF51735">
    <property type="entry name" value="NAD(P)-binding Rossmann-fold domains"/>
    <property type="match status" value="1"/>
</dbReference>
<dbReference type="Pfam" id="PF01370">
    <property type="entry name" value="Epimerase"/>
    <property type="match status" value="1"/>
</dbReference>
<sequence length="431" mass="46489">MKVLVTGAGGFIGSAIAERLLSAGHEVRACARGPGNLPASDRVERRAVDLNEMLTPEAWLPLIEGVDGVVNAAGILRETRRGDFERIHCTAPWALAEACQRSGVRSYVQISALGEPEDGEFVASKHRLDARLAALDGLDAVVLRPSVVVSRRGSYGGTSMLRAMAALPGVLVLPGRGEQRIQPLWLEDLAELVHLALARRELDERVLDVVGPDTLTLHDYLALTRQWLKIAPPKLTVHVPMPLVSLANALGDRLRAGPLGRTMGRMLERGNVSEESAARADRALGFSMGSIRDGLSQSASFVQDRWQARLYPLIPLAWLSLVIIWLLSAASGYLARPQDYAPLLDQMGVPVSMQASLVLATSSINLLLGLALALRRAIVPVLALMLVSVLAYTIGLGVLVPAQWLDLTGGLLKNLGLVLLIAFMLVLEQRR</sequence>
<dbReference type="InterPro" id="IPR001509">
    <property type="entry name" value="Epimerase_deHydtase"/>
</dbReference>
<dbReference type="Pfam" id="PF13781">
    <property type="entry name" value="DoxX_3"/>
    <property type="match status" value="1"/>
</dbReference>
<dbReference type="OrthoDB" id="9776313at2"/>
<dbReference type="RefSeq" id="WP_049724899.1">
    <property type="nucleotide sequence ID" value="NZ_CP012154.1"/>
</dbReference>
<dbReference type="PATRIC" id="fig|1579979.3.peg.890"/>
<dbReference type="AlphaFoldDB" id="A0A0K0XUA9"/>
<organism evidence="1 2">
    <name type="scientific">Wenzhouxiangella marina</name>
    <dbReference type="NCBI Taxonomy" id="1579979"/>
    <lineage>
        <taxon>Bacteria</taxon>
        <taxon>Pseudomonadati</taxon>
        <taxon>Pseudomonadota</taxon>
        <taxon>Gammaproteobacteria</taxon>
        <taxon>Chromatiales</taxon>
        <taxon>Wenzhouxiangellaceae</taxon>
        <taxon>Wenzhouxiangella</taxon>
    </lineage>
</organism>
<dbReference type="InterPro" id="IPR025695">
    <property type="entry name" value="DoxX-like"/>
</dbReference>
<dbReference type="InterPro" id="IPR003560">
    <property type="entry name" value="DHB_DH"/>
</dbReference>
<dbReference type="GO" id="GO:0044877">
    <property type="term" value="F:protein-containing complex binding"/>
    <property type="evidence" value="ECO:0007669"/>
    <property type="project" value="TreeGrafter"/>
</dbReference>
<dbReference type="Gene3D" id="3.40.50.720">
    <property type="entry name" value="NAD(P)-binding Rossmann-like Domain"/>
    <property type="match status" value="1"/>
</dbReference>
<keyword evidence="2" id="KW-1185">Reference proteome</keyword>
<dbReference type="Proteomes" id="UP000066624">
    <property type="component" value="Chromosome"/>
</dbReference>
<dbReference type="PRINTS" id="PR01397">
    <property type="entry name" value="DHBDHDRGNASE"/>
</dbReference>
<dbReference type="GO" id="GO:0019290">
    <property type="term" value="P:siderophore biosynthetic process"/>
    <property type="evidence" value="ECO:0007669"/>
    <property type="project" value="InterPro"/>
</dbReference>
<dbReference type="PANTHER" id="PTHR12126">
    <property type="entry name" value="NADH-UBIQUINONE OXIDOREDUCTASE 39 KDA SUBUNIT-RELATED"/>
    <property type="match status" value="1"/>
</dbReference>
<dbReference type="PANTHER" id="PTHR12126:SF11">
    <property type="entry name" value="NADH DEHYDROGENASE [UBIQUINONE] 1 ALPHA SUBCOMPLEX SUBUNIT 9, MITOCHONDRIAL"/>
    <property type="match status" value="1"/>
</dbReference>
<accession>A0A0K0XUA9</accession>
<protein>
    <submittedName>
        <fullName evidence="1">Putative nucleoside-diphosphate-sugar epimerase</fullName>
    </submittedName>
</protein>
<dbReference type="EMBL" id="CP012154">
    <property type="protein sequence ID" value="AKS41250.1"/>
    <property type="molecule type" value="Genomic_DNA"/>
</dbReference>
<gene>
    <name evidence="1" type="ORF">WM2015_869</name>
</gene>
<reference evidence="1 2" key="1">
    <citation type="submission" date="2015-07" db="EMBL/GenBank/DDBJ databases">
        <authorList>
            <person name="Noorani M."/>
        </authorList>
    </citation>
    <scope>NUCLEOTIDE SEQUENCE [LARGE SCALE GENOMIC DNA]</scope>
    <source>
        <strain evidence="1 2">KCTC 42284</strain>
    </source>
</reference>
<dbReference type="KEGG" id="wma:WM2015_869"/>
<dbReference type="STRING" id="1579979.WM2015_869"/>